<reference evidence="14" key="1">
    <citation type="submission" date="2022-07" db="EMBL/GenBank/DDBJ databases">
        <title>Chromosome-level genome of Muraenolepis orangiensis.</title>
        <authorList>
            <person name="Kim J."/>
        </authorList>
    </citation>
    <scope>NUCLEOTIDE SEQUENCE</scope>
    <source>
        <strain evidence="14">KU_S4_2022</strain>
        <tissue evidence="14">Muscle</tissue>
    </source>
</reference>
<keyword evidence="7" id="KW-1015">Disulfide bond</keyword>
<dbReference type="GO" id="GO:0009897">
    <property type="term" value="C:external side of plasma membrane"/>
    <property type="evidence" value="ECO:0007669"/>
    <property type="project" value="TreeGrafter"/>
</dbReference>
<keyword evidence="6" id="KW-0472">Membrane</keyword>
<dbReference type="GO" id="GO:0042130">
    <property type="term" value="P:negative regulation of T cell proliferation"/>
    <property type="evidence" value="ECO:0007669"/>
    <property type="project" value="TreeGrafter"/>
</dbReference>
<feature type="region of interest" description="Disordered" evidence="11">
    <location>
        <begin position="367"/>
        <end position="421"/>
    </location>
</feature>
<feature type="region of interest" description="Disordered" evidence="11">
    <location>
        <begin position="67"/>
        <end position="114"/>
    </location>
</feature>
<dbReference type="GO" id="GO:0071222">
    <property type="term" value="P:cellular response to lipopolysaccharide"/>
    <property type="evidence" value="ECO:0007669"/>
    <property type="project" value="TreeGrafter"/>
</dbReference>
<proteinExistence type="predicted"/>
<dbReference type="Proteomes" id="UP001148018">
    <property type="component" value="Unassembled WGS sequence"/>
</dbReference>
<evidence type="ECO:0000256" key="1">
    <source>
        <dbReference type="ARBA" id="ARBA00004251"/>
    </source>
</evidence>
<name>A0A9Q0ERJ6_9TELE</name>
<dbReference type="InterPro" id="IPR013783">
    <property type="entry name" value="Ig-like_fold"/>
</dbReference>
<dbReference type="EMBL" id="JANIIK010000037">
    <property type="protein sequence ID" value="KAJ3611093.1"/>
    <property type="molecule type" value="Genomic_DNA"/>
</dbReference>
<organism evidence="14 15">
    <name type="scientific">Muraenolepis orangiensis</name>
    <name type="common">Patagonian moray cod</name>
    <dbReference type="NCBI Taxonomy" id="630683"/>
    <lineage>
        <taxon>Eukaryota</taxon>
        <taxon>Metazoa</taxon>
        <taxon>Chordata</taxon>
        <taxon>Craniata</taxon>
        <taxon>Vertebrata</taxon>
        <taxon>Euteleostomi</taxon>
        <taxon>Actinopterygii</taxon>
        <taxon>Neopterygii</taxon>
        <taxon>Teleostei</taxon>
        <taxon>Neoteleostei</taxon>
        <taxon>Acanthomorphata</taxon>
        <taxon>Zeiogadaria</taxon>
        <taxon>Gadariae</taxon>
        <taxon>Gadiformes</taxon>
        <taxon>Muraenolepidoidei</taxon>
        <taxon>Muraenolepididae</taxon>
        <taxon>Muraenolepis</taxon>
    </lineage>
</organism>
<keyword evidence="2" id="KW-1003">Cell membrane</keyword>
<feature type="compositionally biased region" description="Polar residues" evidence="11">
    <location>
        <begin position="402"/>
        <end position="421"/>
    </location>
</feature>
<evidence type="ECO:0000256" key="9">
    <source>
        <dbReference type="ARBA" id="ARBA00023180"/>
    </source>
</evidence>
<evidence type="ECO:0000256" key="12">
    <source>
        <dbReference type="SAM" id="SignalP"/>
    </source>
</evidence>
<dbReference type="PROSITE" id="PS50835">
    <property type="entry name" value="IG_LIKE"/>
    <property type="match status" value="2"/>
</dbReference>
<dbReference type="InterPro" id="IPR051713">
    <property type="entry name" value="T-cell_Activation_Regulation"/>
</dbReference>
<keyword evidence="5" id="KW-1133">Transmembrane helix</keyword>
<dbReference type="GO" id="GO:0006955">
    <property type="term" value="P:immune response"/>
    <property type="evidence" value="ECO:0007669"/>
    <property type="project" value="TreeGrafter"/>
</dbReference>
<accession>A0A9Q0ERJ6</accession>
<dbReference type="SUPFAM" id="SSF48726">
    <property type="entry name" value="Immunoglobulin"/>
    <property type="match status" value="3"/>
</dbReference>
<dbReference type="GO" id="GO:0042102">
    <property type="term" value="P:positive regulation of T cell proliferation"/>
    <property type="evidence" value="ECO:0007669"/>
    <property type="project" value="TreeGrafter"/>
</dbReference>
<keyword evidence="3" id="KW-0812">Transmembrane</keyword>
<evidence type="ECO:0000256" key="8">
    <source>
        <dbReference type="ARBA" id="ARBA00023170"/>
    </source>
</evidence>
<dbReference type="Gene3D" id="2.60.40.10">
    <property type="entry name" value="Immunoglobulins"/>
    <property type="match status" value="3"/>
</dbReference>
<dbReference type="OrthoDB" id="9983389at2759"/>
<comment type="caution">
    <text evidence="14">The sequence shown here is derived from an EMBL/GenBank/DDBJ whole genome shotgun (WGS) entry which is preliminary data.</text>
</comment>
<keyword evidence="10" id="KW-0393">Immunoglobulin domain</keyword>
<dbReference type="InterPro" id="IPR003599">
    <property type="entry name" value="Ig_sub"/>
</dbReference>
<evidence type="ECO:0000256" key="7">
    <source>
        <dbReference type="ARBA" id="ARBA00023157"/>
    </source>
</evidence>
<evidence type="ECO:0000256" key="10">
    <source>
        <dbReference type="ARBA" id="ARBA00023319"/>
    </source>
</evidence>
<dbReference type="GO" id="GO:0007166">
    <property type="term" value="P:cell surface receptor signaling pathway"/>
    <property type="evidence" value="ECO:0007669"/>
    <property type="project" value="TreeGrafter"/>
</dbReference>
<dbReference type="PANTHER" id="PTHR25466:SF14">
    <property type="entry name" value="BUTYROPHILIN SUBFAMILY 2 MEMBER A2-LIKE-RELATED"/>
    <property type="match status" value="1"/>
</dbReference>
<evidence type="ECO:0000256" key="6">
    <source>
        <dbReference type="ARBA" id="ARBA00023136"/>
    </source>
</evidence>
<evidence type="ECO:0000256" key="4">
    <source>
        <dbReference type="ARBA" id="ARBA00022729"/>
    </source>
</evidence>
<dbReference type="SMART" id="SM00409">
    <property type="entry name" value="IG"/>
    <property type="match status" value="2"/>
</dbReference>
<keyword evidence="8" id="KW-0675">Receptor</keyword>
<dbReference type="AlphaFoldDB" id="A0A9Q0ERJ6"/>
<gene>
    <name evidence="14" type="ORF">NHX12_021109</name>
</gene>
<dbReference type="GO" id="GO:0031295">
    <property type="term" value="P:T cell costimulation"/>
    <property type="evidence" value="ECO:0007669"/>
    <property type="project" value="TreeGrafter"/>
</dbReference>
<feature type="signal peptide" evidence="12">
    <location>
        <begin position="1"/>
        <end position="20"/>
    </location>
</feature>
<feature type="domain" description="Ig-like" evidence="13">
    <location>
        <begin position="235"/>
        <end position="366"/>
    </location>
</feature>
<evidence type="ECO:0000256" key="11">
    <source>
        <dbReference type="SAM" id="MobiDB-lite"/>
    </source>
</evidence>
<dbReference type="InterPro" id="IPR007110">
    <property type="entry name" value="Ig-like_dom"/>
</dbReference>
<keyword evidence="4 12" id="KW-0732">Signal</keyword>
<comment type="subcellular location">
    <subcellularLocation>
        <location evidence="1">Cell membrane</location>
        <topology evidence="1">Single-pass type I membrane protein</topology>
    </subcellularLocation>
</comment>
<evidence type="ECO:0000313" key="14">
    <source>
        <dbReference type="EMBL" id="KAJ3611093.1"/>
    </source>
</evidence>
<feature type="compositionally biased region" description="Acidic residues" evidence="11">
    <location>
        <begin position="72"/>
        <end position="103"/>
    </location>
</feature>
<evidence type="ECO:0000256" key="3">
    <source>
        <dbReference type="ARBA" id="ARBA00022692"/>
    </source>
</evidence>
<evidence type="ECO:0000256" key="2">
    <source>
        <dbReference type="ARBA" id="ARBA00022475"/>
    </source>
</evidence>
<dbReference type="PANTHER" id="PTHR25466">
    <property type="entry name" value="T-LYMPHOCYTE ACTIVATION ANTIGEN"/>
    <property type="match status" value="1"/>
</dbReference>
<keyword evidence="15" id="KW-1185">Reference proteome</keyword>
<protein>
    <recommendedName>
        <fullName evidence="13">Ig-like domain-containing protein</fullName>
    </recommendedName>
</protein>
<evidence type="ECO:0000256" key="5">
    <source>
        <dbReference type="ARBA" id="ARBA00022989"/>
    </source>
</evidence>
<evidence type="ECO:0000259" key="13">
    <source>
        <dbReference type="PROSITE" id="PS50835"/>
    </source>
</evidence>
<feature type="chain" id="PRO_5040380827" description="Ig-like domain-containing protein" evidence="12">
    <location>
        <begin position="21"/>
        <end position="421"/>
    </location>
</feature>
<dbReference type="InterPro" id="IPR036179">
    <property type="entry name" value="Ig-like_dom_sf"/>
</dbReference>
<evidence type="ECO:0000313" key="15">
    <source>
        <dbReference type="Proteomes" id="UP001148018"/>
    </source>
</evidence>
<sequence>MPLIHTRVWLLLFFIFVGSATQDKTPDTHVTCVISEDCALPCAFQPSSHEVIRWFRGSVHEVLVHSFRSADSAEEEDGEDEEEDKEDEEGAEDGEEDDGEDEPGPQKRGHHYDGRTSLFPEMVALGNATLVLKGCGPKDRGRYRCHVRTMAGIHESNVLVKVEAPLRILHMELSRLSGFEEIKCTARHVYPAPHLTWETDPPASQLLRPITRKLADKQTGLYMVESRLRRSMNHPEITYICKVTSSYGAQSWTASLRERAEISGPEGRDISIPCHAPARLHNPLLSWTFTHGLDPASILTYDSQSQRSSVSSPWEGHVEMDANRVLLGDGSLRLLGPDHDQHTGVYTCVFSAPYRTHTEETEVTISPMGSFATPRKQLEQPTEMHSVKVSTPAEMNPGGETSPLTGPDTQRQTTDTPSGET</sequence>
<keyword evidence="9" id="KW-0325">Glycoprotein</keyword>
<feature type="domain" description="Ig-like" evidence="13">
    <location>
        <begin position="2"/>
        <end position="161"/>
    </location>
</feature>